<keyword evidence="3 5" id="KW-0195">Cyclin</keyword>
<keyword evidence="2" id="KW-0132">Cell division</keyword>
<dbReference type="EMBL" id="OOIL02005599">
    <property type="protein sequence ID" value="VFQ95189.1"/>
    <property type="molecule type" value="Genomic_DNA"/>
</dbReference>
<dbReference type="GO" id="GO:0051301">
    <property type="term" value="P:cell division"/>
    <property type="evidence" value="ECO:0007669"/>
    <property type="project" value="UniProtKB-KW"/>
</dbReference>
<evidence type="ECO:0000259" key="7">
    <source>
        <dbReference type="SMART" id="SM00385"/>
    </source>
</evidence>
<proteinExistence type="inferred from homology"/>
<accession>A0A484N2Y4</accession>
<dbReference type="InterPro" id="IPR039361">
    <property type="entry name" value="Cyclin"/>
</dbReference>
<dbReference type="InterPro" id="IPR048258">
    <property type="entry name" value="Cyclins_cyclin-box"/>
</dbReference>
<dbReference type="Pfam" id="PF02984">
    <property type="entry name" value="Cyclin_C"/>
    <property type="match status" value="1"/>
</dbReference>
<dbReference type="PROSITE" id="PS00292">
    <property type="entry name" value="CYCLINS"/>
    <property type="match status" value="1"/>
</dbReference>
<organism evidence="9 10">
    <name type="scientific">Cuscuta campestris</name>
    <dbReference type="NCBI Taxonomy" id="132261"/>
    <lineage>
        <taxon>Eukaryota</taxon>
        <taxon>Viridiplantae</taxon>
        <taxon>Streptophyta</taxon>
        <taxon>Embryophyta</taxon>
        <taxon>Tracheophyta</taxon>
        <taxon>Spermatophyta</taxon>
        <taxon>Magnoliopsida</taxon>
        <taxon>eudicotyledons</taxon>
        <taxon>Gunneridae</taxon>
        <taxon>Pentapetalae</taxon>
        <taxon>asterids</taxon>
        <taxon>lamiids</taxon>
        <taxon>Solanales</taxon>
        <taxon>Convolvulaceae</taxon>
        <taxon>Cuscuteae</taxon>
        <taxon>Cuscuta</taxon>
        <taxon>Cuscuta subgen. Grammica</taxon>
        <taxon>Cuscuta sect. Cleistogrammica</taxon>
    </lineage>
</organism>
<comment type="similarity">
    <text evidence="1">Belongs to the cyclin family. Cyclin D subfamily.</text>
</comment>
<dbReference type="PANTHER" id="PTHR10177">
    <property type="entry name" value="CYCLINS"/>
    <property type="match status" value="1"/>
</dbReference>
<name>A0A484N2Y4_9ASTE</name>
<dbReference type="Proteomes" id="UP000595140">
    <property type="component" value="Unassembled WGS sequence"/>
</dbReference>
<protein>
    <submittedName>
        <fullName evidence="9">Uncharacterized protein</fullName>
    </submittedName>
</protein>
<dbReference type="InterPro" id="IPR036915">
    <property type="entry name" value="Cyclin-like_sf"/>
</dbReference>
<evidence type="ECO:0000256" key="2">
    <source>
        <dbReference type="ARBA" id="ARBA00022618"/>
    </source>
</evidence>
<evidence type="ECO:0000256" key="1">
    <source>
        <dbReference type="ARBA" id="ARBA00009065"/>
    </source>
</evidence>
<keyword evidence="4" id="KW-0131">Cell cycle</keyword>
<feature type="domain" description="Cyclin C-terminal" evidence="8">
    <location>
        <begin position="184"/>
        <end position="304"/>
    </location>
</feature>
<dbReference type="Gene3D" id="1.10.472.10">
    <property type="entry name" value="Cyclin-like"/>
    <property type="match status" value="2"/>
</dbReference>
<dbReference type="AlphaFoldDB" id="A0A484N2Y4"/>
<feature type="compositionally biased region" description="Low complexity" evidence="6">
    <location>
        <begin position="301"/>
        <end position="312"/>
    </location>
</feature>
<sequence length="328" mass="36437">MPVSCPDIFSDLLCGEDSGSVFSGGVGESPEYSSSDLTESPLADPDLDESIAGLINDERNFVPGIDYAERFHSQSIDAAAARGDSVNWILKVQQRYGFQPLTAYLAVNYFDRFIYARRLPLKNGWPVQLLSIACLSLAAKMEESLVPSLSQLQVEGVKYMFEPKTIRRMELHVLTVLDWRLRTITPFSFLPFFAYKLDPTGTYTGFFISKAIDLILSNIQEASFLGYWPSCIAAATMLCAANDLPNFAFVNAEHVESWCFGLVKETIISCCQSMKKVPIEIRANRFPKVLPEVRVMAWAGSSSSSDDASLSPSHKRRKLIHNSPSSSD</sequence>
<feature type="region of interest" description="Disordered" evidence="6">
    <location>
        <begin position="301"/>
        <end position="328"/>
    </location>
</feature>
<dbReference type="InterPro" id="IPR006671">
    <property type="entry name" value="Cyclin_N"/>
</dbReference>
<feature type="domain" description="Cyclin-like" evidence="7">
    <location>
        <begin position="87"/>
        <end position="175"/>
    </location>
</feature>
<evidence type="ECO:0000256" key="3">
    <source>
        <dbReference type="ARBA" id="ARBA00023127"/>
    </source>
</evidence>
<dbReference type="SUPFAM" id="SSF47954">
    <property type="entry name" value="Cyclin-like"/>
    <property type="match status" value="2"/>
</dbReference>
<keyword evidence="10" id="KW-1185">Reference proteome</keyword>
<dbReference type="SMART" id="SM00385">
    <property type="entry name" value="CYCLIN"/>
    <property type="match status" value="1"/>
</dbReference>
<evidence type="ECO:0000256" key="5">
    <source>
        <dbReference type="RuleBase" id="RU000383"/>
    </source>
</evidence>
<dbReference type="InterPro" id="IPR013763">
    <property type="entry name" value="Cyclin-like_dom"/>
</dbReference>
<gene>
    <name evidence="9" type="ORF">CCAM_LOCUS36965</name>
</gene>
<evidence type="ECO:0000259" key="8">
    <source>
        <dbReference type="SMART" id="SM01332"/>
    </source>
</evidence>
<dbReference type="CDD" id="cd20544">
    <property type="entry name" value="CYCLIN_AtCycD-like_rpt2"/>
    <property type="match status" value="1"/>
</dbReference>
<evidence type="ECO:0000256" key="6">
    <source>
        <dbReference type="SAM" id="MobiDB-lite"/>
    </source>
</evidence>
<evidence type="ECO:0000256" key="4">
    <source>
        <dbReference type="ARBA" id="ARBA00023306"/>
    </source>
</evidence>
<dbReference type="SMART" id="SM01332">
    <property type="entry name" value="Cyclin_C"/>
    <property type="match status" value="1"/>
</dbReference>
<reference evidence="9 10" key="1">
    <citation type="submission" date="2018-04" db="EMBL/GenBank/DDBJ databases">
        <authorList>
            <person name="Vogel A."/>
        </authorList>
    </citation>
    <scope>NUCLEOTIDE SEQUENCE [LARGE SCALE GENOMIC DNA]</scope>
</reference>
<dbReference type="OrthoDB" id="5590282at2759"/>
<dbReference type="InterPro" id="IPR004367">
    <property type="entry name" value="Cyclin_C-dom"/>
</dbReference>
<dbReference type="Pfam" id="PF00134">
    <property type="entry name" value="Cyclin_N"/>
    <property type="match status" value="1"/>
</dbReference>
<evidence type="ECO:0000313" key="9">
    <source>
        <dbReference type="EMBL" id="VFQ95189.1"/>
    </source>
</evidence>
<dbReference type="FunFam" id="1.10.472.10:FF:000060">
    <property type="entry name" value="D6-type cyclin"/>
    <property type="match status" value="1"/>
</dbReference>
<evidence type="ECO:0000313" key="10">
    <source>
        <dbReference type="Proteomes" id="UP000595140"/>
    </source>
</evidence>
<dbReference type="CDD" id="cd20543">
    <property type="entry name" value="CYCLIN_AtCycD-like_rpt1"/>
    <property type="match status" value="1"/>
</dbReference>